<dbReference type="PROSITE" id="PS51352">
    <property type="entry name" value="THIOREDOXIN_2"/>
    <property type="match status" value="1"/>
</dbReference>
<sequence>MLKKWLGTALLFVLIGIVVFNILQENKDGSTGDIKESKGGMIAPPESAGLEPGQMAPNFELETLGGKKLKLSDLRGEKVILNFWATWCPPCREEMPEMQKIHEDFGDKINIIAVNLTGSETKESDVKEFIDKYNYTYPILLDKNSQVGETYKAFTVPTTYFIGTDGKIQKERKVGPMSYEFMQETLESLE</sequence>
<dbReference type="InterPro" id="IPR013766">
    <property type="entry name" value="Thioredoxin_domain"/>
</dbReference>
<keyword evidence="1" id="KW-1015">Disulfide bond</keyword>
<evidence type="ECO:0000259" key="3">
    <source>
        <dbReference type="PROSITE" id="PS51352"/>
    </source>
</evidence>
<dbReference type="InterPro" id="IPR017937">
    <property type="entry name" value="Thioredoxin_CS"/>
</dbReference>
<feature type="region of interest" description="Disordered" evidence="2">
    <location>
        <begin position="31"/>
        <end position="53"/>
    </location>
</feature>
<protein>
    <submittedName>
        <fullName evidence="4">Cytochrome C biogenesis protein</fullName>
    </submittedName>
</protein>
<dbReference type="InterPro" id="IPR050553">
    <property type="entry name" value="Thioredoxin_ResA/DsbE_sf"/>
</dbReference>
<dbReference type="Pfam" id="PF00578">
    <property type="entry name" value="AhpC-TSA"/>
    <property type="match status" value="1"/>
</dbReference>
<dbReference type="CDD" id="cd02966">
    <property type="entry name" value="TlpA_like_family"/>
    <property type="match status" value="1"/>
</dbReference>
<accession>A0AAC9J0K6</accession>
<dbReference type="GO" id="GO:0016209">
    <property type="term" value="F:antioxidant activity"/>
    <property type="evidence" value="ECO:0007669"/>
    <property type="project" value="InterPro"/>
</dbReference>
<dbReference type="SUPFAM" id="SSF52833">
    <property type="entry name" value="Thioredoxin-like"/>
    <property type="match status" value="1"/>
</dbReference>
<dbReference type="KEGG" id="vhl:BME96_10235"/>
<dbReference type="PANTHER" id="PTHR42852:SF1">
    <property type="entry name" value="THIOREDOXIN-LIKE PROTEIN YNEN"/>
    <property type="match status" value="1"/>
</dbReference>
<evidence type="ECO:0000313" key="4">
    <source>
        <dbReference type="EMBL" id="APC48529.1"/>
    </source>
</evidence>
<gene>
    <name evidence="4" type="ORF">BME96_10235</name>
</gene>
<dbReference type="AlphaFoldDB" id="A0AAC9J0K6"/>
<dbReference type="RefSeq" id="WP_071649034.1">
    <property type="nucleotide sequence ID" value="NZ_CP017962.1"/>
</dbReference>
<evidence type="ECO:0000313" key="5">
    <source>
        <dbReference type="Proteomes" id="UP000182945"/>
    </source>
</evidence>
<name>A0AAC9J0K6_VIRHA</name>
<feature type="domain" description="Thioredoxin" evidence="3">
    <location>
        <begin position="50"/>
        <end position="190"/>
    </location>
</feature>
<dbReference type="InterPro" id="IPR036249">
    <property type="entry name" value="Thioredoxin-like_sf"/>
</dbReference>
<reference evidence="4 5" key="1">
    <citation type="submission" date="2016-11" db="EMBL/GenBank/DDBJ databases">
        <title>Complete genome sequencing of Virgibacillus halodenitrificans PDB-F2.</title>
        <authorList>
            <person name="Sun Z."/>
            <person name="Zhou Y."/>
            <person name="Li H."/>
        </authorList>
    </citation>
    <scope>NUCLEOTIDE SEQUENCE [LARGE SCALE GENOMIC DNA]</scope>
    <source>
        <strain evidence="4 5">PDB-F2</strain>
    </source>
</reference>
<evidence type="ECO:0000256" key="1">
    <source>
        <dbReference type="ARBA" id="ARBA00023157"/>
    </source>
</evidence>
<dbReference type="InterPro" id="IPR000866">
    <property type="entry name" value="AhpC/TSA"/>
</dbReference>
<evidence type="ECO:0000256" key="2">
    <source>
        <dbReference type="SAM" id="MobiDB-lite"/>
    </source>
</evidence>
<dbReference type="Gene3D" id="3.40.30.10">
    <property type="entry name" value="Glutaredoxin"/>
    <property type="match status" value="1"/>
</dbReference>
<dbReference type="GO" id="GO:0016491">
    <property type="term" value="F:oxidoreductase activity"/>
    <property type="evidence" value="ECO:0007669"/>
    <property type="project" value="InterPro"/>
</dbReference>
<dbReference type="GeneID" id="71514772"/>
<organism evidence="4 5">
    <name type="scientific">Virgibacillus halodenitrificans</name>
    <name type="common">Bacillus halodenitrificans</name>
    <dbReference type="NCBI Taxonomy" id="1482"/>
    <lineage>
        <taxon>Bacteria</taxon>
        <taxon>Bacillati</taxon>
        <taxon>Bacillota</taxon>
        <taxon>Bacilli</taxon>
        <taxon>Bacillales</taxon>
        <taxon>Bacillaceae</taxon>
        <taxon>Virgibacillus</taxon>
    </lineage>
</organism>
<dbReference type="Proteomes" id="UP000182945">
    <property type="component" value="Chromosome"/>
</dbReference>
<dbReference type="PROSITE" id="PS00194">
    <property type="entry name" value="THIOREDOXIN_1"/>
    <property type="match status" value="1"/>
</dbReference>
<dbReference type="PANTHER" id="PTHR42852">
    <property type="entry name" value="THIOL:DISULFIDE INTERCHANGE PROTEIN DSBE"/>
    <property type="match status" value="1"/>
</dbReference>
<dbReference type="EMBL" id="CP017962">
    <property type="protein sequence ID" value="APC48529.1"/>
    <property type="molecule type" value="Genomic_DNA"/>
</dbReference>
<proteinExistence type="predicted"/>